<accession>A0A0A9FVV6</accession>
<dbReference type="AlphaFoldDB" id="A0A0A9FVV6"/>
<dbReference type="EMBL" id="GBRH01183455">
    <property type="protein sequence ID" value="JAE14441.1"/>
    <property type="molecule type" value="Transcribed_RNA"/>
</dbReference>
<organism evidence="2">
    <name type="scientific">Arundo donax</name>
    <name type="common">Giant reed</name>
    <name type="synonym">Donax arundinaceus</name>
    <dbReference type="NCBI Taxonomy" id="35708"/>
    <lineage>
        <taxon>Eukaryota</taxon>
        <taxon>Viridiplantae</taxon>
        <taxon>Streptophyta</taxon>
        <taxon>Embryophyta</taxon>
        <taxon>Tracheophyta</taxon>
        <taxon>Spermatophyta</taxon>
        <taxon>Magnoliopsida</taxon>
        <taxon>Liliopsida</taxon>
        <taxon>Poales</taxon>
        <taxon>Poaceae</taxon>
        <taxon>PACMAD clade</taxon>
        <taxon>Arundinoideae</taxon>
        <taxon>Arundineae</taxon>
        <taxon>Arundo</taxon>
    </lineage>
</organism>
<sequence>MAPRAKAPHVKAAQAKAMKKNDHHVNKAKPYASQDHFSADYVLTWNRFGKIVVKYVGSRTNNTLLKSSVWVPKTLIANAKGPKQSWVPKTKA</sequence>
<proteinExistence type="predicted"/>
<evidence type="ECO:0000313" key="2">
    <source>
        <dbReference type="EMBL" id="JAE14441.1"/>
    </source>
</evidence>
<feature type="region of interest" description="Disordered" evidence="1">
    <location>
        <begin position="1"/>
        <end position="30"/>
    </location>
</feature>
<name>A0A0A9FVV6_ARUDO</name>
<reference evidence="2" key="2">
    <citation type="journal article" date="2015" name="Data Brief">
        <title>Shoot transcriptome of the giant reed, Arundo donax.</title>
        <authorList>
            <person name="Barrero R.A."/>
            <person name="Guerrero F.D."/>
            <person name="Moolhuijzen P."/>
            <person name="Goolsby J.A."/>
            <person name="Tidwell J."/>
            <person name="Bellgard S.E."/>
            <person name="Bellgard M.I."/>
        </authorList>
    </citation>
    <scope>NUCLEOTIDE SEQUENCE</scope>
    <source>
        <tissue evidence="2">Shoot tissue taken approximately 20 cm above the soil surface</tissue>
    </source>
</reference>
<reference evidence="2" key="1">
    <citation type="submission" date="2014-09" db="EMBL/GenBank/DDBJ databases">
        <authorList>
            <person name="Magalhaes I.L.F."/>
            <person name="Oliveira U."/>
            <person name="Santos F.R."/>
            <person name="Vidigal T.H.D.A."/>
            <person name="Brescovit A.D."/>
            <person name="Santos A.J."/>
        </authorList>
    </citation>
    <scope>NUCLEOTIDE SEQUENCE</scope>
    <source>
        <tissue evidence="2">Shoot tissue taken approximately 20 cm above the soil surface</tissue>
    </source>
</reference>
<protein>
    <submittedName>
        <fullName evidence="2">Uncharacterized protein</fullName>
    </submittedName>
</protein>
<evidence type="ECO:0000256" key="1">
    <source>
        <dbReference type="SAM" id="MobiDB-lite"/>
    </source>
</evidence>